<name>A0A0C9SS38_PLICR</name>
<dbReference type="InterPro" id="IPR000683">
    <property type="entry name" value="Gfo/Idh/MocA-like_OxRdtase_N"/>
</dbReference>
<dbReference type="Gene3D" id="3.30.360.10">
    <property type="entry name" value="Dihydrodipicolinate Reductase, domain 2"/>
    <property type="match status" value="1"/>
</dbReference>
<protein>
    <recommendedName>
        <fullName evidence="6">Gfo/Idh/MocA-like oxidoreductase N-terminal domain-containing protein</fullName>
    </recommendedName>
</protein>
<dbReference type="AlphaFoldDB" id="A0A0C9SS38"/>
<dbReference type="Pfam" id="PF22685">
    <property type="entry name" value="Gal80p_C-like"/>
    <property type="match status" value="1"/>
</dbReference>
<reference evidence="4 5" key="1">
    <citation type="submission" date="2014-06" db="EMBL/GenBank/DDBJ databases">
        <title>Evolutionary Origins and Diversification of the Mycorrhizal Mutualists.</title>
        <authorList>
            <consortium name="DOE Joint Genome Institute"/>
            <consortium name="Mycorrhizal Genomics Consortium"/>
            <person name="Kohler A."/>
            <person name="Kuo A."/>
            <person name="Nagy L.G."/>
            <person name="Floudas D."/>
            <person name="Copeland A."/>
            <person name="Barry K.W."/>
            <person name="Cichocki N."/>
            <person name="Veneault-Fourrey C."/>
            <person name="LaButti K."/>
            <person name="Lindquist E.A."/>
            <person name="Lipzen A."/>
            <person name="Lundell T."/>
            <person name="Morin E."/>
            <person name="Murat C."/>
            <person name="Riley R."/>
            <person name="Ohm R."/>
            <person name="Sun H."/>
            <person name="Tunlid A."/>
            <person name="Henrissat B."/>
            <person name="Grigoriev I.V."/>
            <person name="Hibbett D.S."/>
            <person name="Martin F."/>
        </authorList>
    </citation>
    <scope>NUCLEOTIDE SEQUENCE [LARGE SCALE GENOMIC DNA]</scope>
    <source>
        <strain evidence="4 5">FD-325 SS-3</strain>
    </source>
</reference>
<evidence type="ECO:0000256" key="1">
    <source>
        <dbReference type="ARBA" id="ARBA00023002"/>
    </source>
</evidence>
<gene>
    <name evidence="4" type="ORF">PLICRDRAFT_178983</name>
</gene>
<dbReference type="SUPFAM" id="SSF55347">
    <property type="entry name" value="Glyceraldehyde-3-phosphate dehydrogenase-like, C-terminal domain"/>
    <property type="match status" value="1"/>
</dbReference>
<dbReference type="HOGENOM" id="CLU_023194_25_2_1"/>
<dbReference type="PANTHER" id="PTHR43818">
    <property type="entry name" value="BCDNA.GH03377"/>
    <property type="match status" value="1"/>
</dbReference>
<keyword evidence="5" id="KW-1185">Reference proteome</keyword>
<proteinExistence type="predicted"/>
<dbReference type="InterPro" id="IPR050463">
    <property type="entry name" value="Gfo/Idh/MocA_oxidrdct_glycsds"/>
</dbReference>
<dbReference type="GO" id="GO:0016491">
    <property type="term" value="F:oxidoreductase activity"/>
    <property type="evidence" value="ECO:0007669"/>
    <property type="project" value="UniProtKB-KW"/>
</dbReference>
<organism evidence="4 5">
    <name type="scientific">Plicaturopsis crispa FD-325 SS-3</name>
    <dbReference type="NCBI Taxonomy" id="944288"/>
    <lineage>
        <taxon>Eukaryota</taxon>
        <taxon>Fungi</taxon>
        <taxon>Dikarya</taxon>
        <taxon>Basidiomycota</taxon>
        <taxon>Agaricomycotina</taxon>
        <taxon>Agaricomycetes</taxon>
        <taxon>Agaricomycetidae</taxon>
        <taxon>Amylocorticiales</taxon>
        <taxon>Amylocorticiaceae</taxon>
        <taxon>Plicatura</taxon>
        <taxon>Plicaturopsis crispa</taxon>
    </lineage>
</organism>
<evidence type="ECO:0000313" key="5">
    <source>
        <dbReference type="Proteomes" id="UP000053263"/>
    </source>
</evidence>
<dbReference type="EMBL" id="KN832568">
    <property type="protein sequence ID" value="KII85247.1"/>
    <property type="molecule type" value="Genomic_DNA"/>
</dbReference>
<dbReference type="GO" id="GO:0000166">
    <property type="term" value="F:nucleotide binding"/>
    <property type="evidence" value="ECO:0007669"/>
    <property type="project" value="InterPro"/>
</dbReference>
<dbReference type="InterPro" id="IPR036291">
    <property type="entry name" value="NAD(P)-bd_dom_sf"/>
</dbReference>
<sequence length="353" mass="37545">MAPIKVGIIGLSTTGWASTHHAPALPAAYKLVALSTSKADTAAAVSAQYGVTGYHGDPAQLARDRDVDLVVVAVKIAYHKESVWPAIEAGKDVFVEWPLGHDLGEARELERFAREKGVRTIVGLQARQGAAVRKAKELVESGVIGRVLSTTVLGTGGAWDAYTDEGHVHLFDQKTGANLLTIPTAHTLDAVTFVLGEFTSLSATAVTRHPTITVVDSGRTIPQTTADHVAVQGILTSGALASVHFRGGGGFTGGGFAKKGSEDFFWEIEGERGVLVLKGPSGHIQMVEPVLYHNGEKVDVGAYDPLAPTRREYEEFAKGPGGEYVDFAHAVKRHAMIDAIERSVKEGKTTTYD</sequence>
<evidence type="ECO:0000259" key="3">
    <source>
        <dbReference type="Pfam" id="PF22685"/>
    </source>
</evidence>
<dbReference type="SUPFAM" id="SSF51735">
    <property type="entry name" value="NAD(P)-binding Rossmann-fold domains"/>
    <property type="match status" value="1"/>
</dbReference>
<keyword evidence="1" id="KW-0560">Oxidoreductase</keyword>
<dbReference type="Proteomes" id="UP000053263">
    <property type="component" value="Unassembled WGS sequence"/>
</dbReference>
<dbReference type="Pfam" id="PF01408">
    <property type="entry name" value="GFO_IDH_MocA"/>
    <property type="match status" value="1"/>
</dbReference>
<evidence type="ECO:0008006" key="6">
    <source>
        <dbReference type="Google" id="ProtNLM"/>
    </source>
</evidence>
<dbReference type="OrthoDB" id="64915at2759"/>
<dbReference type="Gene3D" id="3.40.50.720">
    <property type="entry name" value="NAD(P)-binding Rossmann-like Domain"/>
    <property type="match status" value="1"/>
</dbReference>
<accession>A0A0C9SS38</accession>
<dbReference type="PANTHER" id="PTHR43818:SF11">
    <property type="entry name" value="BCDNA.GH03377"/>
    <property type="match status" value="1"/>
</dbReference>
<feature type="domain" description="Gal80p-like C-terminal" evidence="3">
    <location>
        <begin position="132"/>
        <end position="279"/>
    </location>
</feature>
<feature type="domain" description="Gfo/Idh/MocA-like oxidoreductase N-terminal" evidence="2">
    <location>
        <begin position="4"/>
        <end position="123"/>
    </location>
</feature>
<evidence type="ECO:0000313" key="4">
    <source>
        <dbReference type="EMBL" id="KII85247.1"/>
    </source>
</evidence>
<evidence type="ECO:0000259" key="2">
    <source>
        <dbReference type="Pfam" id="PF01408"/>
    </source>
</evidence>
<dbReference type="InterPro" id="IPR055080">
    <property type="entry name" value="Gal80p-like_C"/>
</dbReference>